<dbReference type="GO" id="GO:0008202">
    <property type="term" value="P:steroid metabolic process"/>
    <property type="evidence" value="ECO:0007669"/>
    <property type="project" value="UniProtKB-ARBA"/>
</dbReference>
<dbReference type="Gene3D" id="3.90.700.10">
    <property type="entry name" value="Succinate dehydrogenase/fumarate reductase flavoprotein, catalytic domain"/>
    <property type="match status" value="1"/>
</dbReference>
<dbReference type="PANTHER" id="PTHR43400">
    <property type="entry name" value="FUMARATE REDUCTASE"/>
    <property type="match status" value="1"/>
</dbReference>
<dbReference type="PANTHER" id="PTHR43400:SF10">
    <property type="entry name" value="3-OXOSTEROID 1-DEHYDROGENASE"/>
    <property type="match status" value="1"/>
</dbReference>
<feature type="compositionally biased region" description="Basic and acidic residues" evidence="5">
    <location>
        <begin position="1"/>
        <end position="20"/>
    </location>
</feature>
<evidence type="ECO:0000256" key="2">
    <source>
        <dbReference type="ARBA" id="ARBA00022630"/>
    </source>
</evidence>
<keyword evidence="4" id="KW-0560">Oxidoreductase</keyword>
<dbReference type="Pfam" id="PF00890">
    <property type="entry name" value="FAD_binding_2"/>
    <property type="match status" value="1"/>
</dbReference>
<keyword evidence="2" id="KW-0285">Flavoprotein</keyword>
<organism evidence="7 8">
    <name type="scientific">Slackia equolifaciens</name>
    <dbReference type="NCBI Taxonomy" id="498718"/>
    <lineage>
        <taxon>Bacteria</taxon>
        <taxon>Bacillati</taxon>
        <taxon>Actinomycetota</taxon>
        <taxon>Coriobacteriia</taxon>
        <taxon>Eggerthellales</taxon>
        <taxon>Eggerthellaceae</taxon>
        <taxon>Slackia</taxon>
    </lineage>
</organism>
<dbReference type="Gene3D" id="3.50.50.60">
    <property type="entry name" value="FAD/NAD(P)-binding domain"/>
    <property type="match status" value="1"/>
</dbReference>
<dbReference type="AlphaFoldDB" id="A0A3N0AUS7"/>
<feature type="domain" description="FAD-dependent oxidoreductase 2 FAD-binding" evidence="6">
    <location>
        <begin position="99"/>
        <end position="540"/>
    </location>
</feature>
<evidence type="ECO:0000256" key="5">
    <source>
        <dbReference type="SAM" id="MobiDB-lite"/>
    </source>
</evidence>
<reference evidence="8" key="1">
    <citation type="submission" date="2018-05" db="EMBL/GenBank/DDBJ databases">
        <title>Genome Sequencing of selected type strains of the family Eggerthellaceae.</title>
        <authorList>
            <person name="Danylec N."/>
            <person name="Stoll D.A."/>
            <person name="Doetsch A."/>
            <person name="Huch M."/>
        </authorList>
    </citation>
    <scope>NUCLEOTIDE SEQUENCE [LARGE SCALE GENOMIC DNA]</scope>
    <source>
        <strain evidence="8">DSM 24851</strain>
    </source>
</reference>
<evidence type="ECO:0000256" key="1">
    <source>
        <dbReference type="ARBA" id="ARBA00001974"/>
    </source>
</evidence>
<dbReference type="InterPro" id="IPR006311">
    <property type="entry name" value="TAT_signal"/>
</dbReference>
<evidence type="ECO:0000256" key="3">
    <source>
        <dbReference type="ARBA" id="ARBA00022827"/>
    </source>
</evidence>
<dbReference type="NCBIfam" id="TIGR01409">
    <property type="entry name" value="TAT_signal_seq"/>
    <property type="match status" value="1"/>
</dbReference>
<evidence type="ECO:0000313" key="7">
    <source>
        <dbReference type="EMBL" id="RNL38066.1"/>
    </source>
</evidence>
<sequence>MAKSDAEERAVNRHSNEKKGRCTMTKTVSRRDFLVGSGVLGSAVALAGLSGCSPNSTGSASHNLSATSSEEGISSEASKGSSRLLAVDESDVARTEECDVVVCGSGSAGTYAAIRSAELGARVIWLEKTNLKGGTSTVTEGTLAYNTKEQVEAGVVFEPQEEFVTYMKWHNWGAYGPGVWSFLDNSGQAIDWAIEHGAMMATSGYGALHSCFDEDGNWVNNGEGMLKPLWAFGDTLENLDFRLETPAVNVIVEDGVVKGVYAQSGDDIIRINAKATILATGGFGKNPEMCAERLRVPSERVVFLGFDGQDGDGINMALEAGAAPQAPSSVMYGLSKACGESWSSMLSIFTQWPPSYRYPLELGKFLPMVNQNGERFYNETLGEDADTARLNVAIASQPKVFTLFNEDHVKAYEGEENLNNFVAFMGVGSGELRSAVENSDFVWSADTIEDLAGQIGVDATVLASTVSDWNSCATGGDTHDAFGADPAQMTVLENGPFYAVQVEACAYSTCGGIRGNYEARAVDADDKPIPGLFVCGIDNGSMQYNDYPYGLHGGSGQGAACTTGYVAANAACKDLGLA</sequence>
<dbReference type="InterPro" id="IPR019546">
    <property type="entry name" value="TAT_signal_bac_arc"/>
</dbReference>
<evidence type="ECO:0000259" key="6">
    <source>
        <dbReference type="Pfam" id="PF00890"/>
    </source>
</evidence>
<evidence type="ECO:0000256" key="4">
    <source>
        <dbReference type="ARBA" id="ARBA00023002"/>
    </source>
</evidence>
<keyword evidence="3" id="KW-0274">FAD</keyword>
<feature type="region of interest" description="Disordered" evidence="5">
    <location>
        <begin position="57"/>
        <end position="81"/>
    </location>
</feature>
<name>A0A3N0AUS7_9ACTN</name>
<dbReference type="PROSITE" id="PS51318">
    <property type="entry name" value="TAT"/>
    <property type="match status" value="1"/>
</dbReference>
<dbReference type="InterPro" id="IPR003953">
    <property type="entry name" value="FAD-dep_OxRdtase_2_FAD-bd"/>
</dbReference>
<protein>
    <recommendedName>
        <fullName evidence="6">FAD-dependent oxidoreductase 2 FAD-binding domain-containing protein</fullName>
    </recommendedName>
</protein>
<comment type="cofactor">
    <cofactor evidence="1">
        <name>FAD</name>
        <dbReference type="ChEBI" id="CHEBI:57692"/>
    </cofactor>
</comment>
<dbReference type="EMBL" id="QIBX01000020">
    <property type="protein sequence ID" value="RNL38066.1"/>
    <property type="molecule type" value="Genomic_DNA"/>
</dbReference>
<dbReference type="GO" id="GO:0033765">
    <property type="term" value="F:steroid dehydrogenase activity, acting on the CH-CH group of donors"/>
    <property type="evidence" value="ECO:0007669"/>
    <property type="project" value="UniProtKB-ARBA"/>
</dbReference>
<evidence type="ECO:0000313" key="8">
    <source>
        <dbReference type="Proteomes" id="UP000269591"/>
    </source>
</evidence>
<gene>
    <name evidence="7" type="ORF">DMP06_09755</name>
</gene>
<keyword evidence="8" id="KW-1185">Reference proteome</keyword>
<dbReference type="InterPro" id="IPR050315">
    <property type="entry name" value="FAD-oxidoreductase_2"/>
</dbReference>
<dbReference type="SUPFAM" id="SSF56425">
    <property type="entry name" value="Succinate dehydrogenase/fumarate reductase flavoprotein, catalytic domain"/>
    <property type="match status" value="1"/>
</dbReference>
<dbReference type="Proteomes" id="UP000269591">
    <property type="component" value="Unassembled WGS sequence"/>
</dbReference>
<dbReference type="InterPro" id="IPR027477">
    <property type="entry name" value="Succ_DH/fumarate_Rdtase_cat_sf"/>
</dbReference>
<proteinExistence type="predicted"/>
<comment type="caution">
    <text evidence="7">The sequence shown here is derived from an EMBL/GenBank/DDBJ whole genome shotgun (WGS) entry which is preliminary data.</text>
</comment>
<accession>A0A3N0AUS7</accession>
<feature type="region of interest" description="Disordered" evidence="5">
    <location>
        <begin position="1"/>
        <end position="24"/>
    </location>
</feature>
<dbReference type="SUPFAM" id="SSF51905">
    <property type="entry name" value="FAD/NAD(P)-binding domain"/>
    <property type="match status" value="1"/>
</dbReference>
<dbReference type="InterPro" id="IPR036188">
    <property type="entry name" value="FAD/NAD-bd_sf"/>
</dbReference>